<evidence type="ECO:0000313" key="7">
    <source>
        <dbReference type="EMBL" id="MCU9840259.1"/>
    </source>
</evidence>
<accession>A0ABT2WWI6</accession>
<dbReference type="InterPro" id="IPR010977">
    <property type="entry name" value="Aromatic_deC"/>
</dbReference>
<keyword evidence="5 6" id="KW-0456">Lyase</keyword>
<keyword evidence="3" id="KW-0210">Decarboxylase</keyword>
<dbReference type="PANTHER" id="PTHR11999:SF70">
    <property type="entry name" value="MIP05841P"/>
    <property type="match status" value="1"/>
</dbReference>
<dbReference type="EMBL" id="JAOVQN010000032">
    <property type="protein sequence ID" value="MCU9840259.1"/>
    <property type="molecule type" value="Genomic_DNA"/>
</dbReference>
<dbReference type="PROSITE" id="PS00392">
    <property type="entry name" value="DDC_GAD_HDC_YDC"/>
    <property type="match status" value="1"/>
</dbReference>
<evidence type="ECO:0000256" key="4">
    <source>
        <dbReference type="ARBA" id="ARBA00022898"/>
    </source>
</evidence>
<evidence type="ECO:0000256" key="2">
    <source>
        <dbReference type="ARBA" id="ARBA00009533"/>
    </source>
</evidence>
<keyword evidence="4 6" id="KW-0663">Pyridoxal phosphate</keyword>
<evidence type="ECO:0000256" key="6">
    <source>
        <dbReference type="RuleBase" id="RU000382"/>
    </source>
</evidence>
<dbReference type="Pfam" id="PF00282">
    <property type="entry name" value="Pyridoxal_deC"/>
    <property type="match status" value="1"/>
</dbReference>
<dbReference type="InterPro" id="IPR015424">
    <property type="entry name" value="PyrdxlP-dep_Trfase"/>
</dbReference>
<sequence length="459" mass="50342">MRELETTEEELAKLGERALELALEYWSSVEDRPAVPKVSGKATQDLFSEPWPHEPVGADVLDEFREIAAHARPSGGRFFGYVFGSGEPVGALGELLAAALNQNAGAWRSAPSAVAIERTVVQWLANAVGCDGFAGSLCGGGSAGNLIALTMAREAKMPANEAGARPCTIYTSDQVHMSVPKAIAMLGIGRTNLRLVPCDENFRMRVDALESVISEDRLAGNTPIAIIATAGTVNVGAIDPLTEIATIAKREKLWLHVDGAYGGLAALAVPEKFRGLELADSLTLDAHKWLYQPVECGCVLYRDPSIARKTFSQTGDYVRTFSEDPVEGFAFFEETFELSRRFRALKLWMSLRYHGRHAFQQAILRDLTHARILAERIRSNPTLELLTPVELSAVCFRHRYQDNAALLRRVLARSRVYLSNATVNGQFALRACFVNHRTREEDVISIVSEIEAAASDLDL</sequence>
<organism evidence="7 8">
    <name type="scientific">Ruegeria marisflavi</name>
    <dbReference type="NCBI Taxonomy" id="2984152"/>
    <lineage>
        <taxon>Bacteria</taxon>
        <taxon>Pseudomonadati</taxon>
        <taxon>Pseudomonadota</taxon>
        <taxon>Alphaproteobacteria</taxon>
        <taxon>Rhodobacterales</taxon>
        <taxon>Roseobacteraceae</taxon>
        <taxon>Ruegeria</taxon>
    </lineage>
</organism>
<dbReference type="PANTHER" id="PTHR11999">
    <property type="entry name" value="GROUP II PYRIDOXAL-5-PHOSPHATE DECARBOXYLASE"/>
    <property type="match status" value="1"/>
</dbReference>
<dbReference type="RefSeq" id="WP_263390132.1">
    <property type="nucleotide sequence ID" value="NZ_JAOVQN010000032.1"/>
</dbReference>
<keyword evidence="7" id="KW-0808">Transferase</keyword>
<dbReference type="InterPro" id="IPR015422">
    <property type="entry name" value="PyrdxlP-dep_Trfase_small"/>
</dbReference>
<dbReference type="GO" id="GO:0008483">
    <property type="term" value="F:transaminase activity"/>
    <property type="evidence" value="ECO:0007669"/>
    <property type="project" value="UniProtKB-KW"/>
</dbReference>
<dbReference type="Gene3D" id="3.40.640.10">
    <property type="entry name" value="Type I PLP-dependent aspartate aminotransferase-like (Major domain)"/>
    <property type="match status" value="1"/>
</dbReference>
<dbReference type="InterPro" id="IPR015421">
    <property type="entry name" value="PyrdxlP-dep_Trfase_major"/>
</dbReference>
<evidence type="ECO:0000256" key="5">
    <source>
        <dbReference type="ARBA" id="ARBA00023239"/>
    </source>
</evidence>
<evidence type="ECO:0000313" key="8">
    <source>
        <dbReference type="Proteomes" id="UP001321014"/>
    </source>
</evidence>
<keyword evidence="7" id="KW-0032">Aminotransferase</keyword>
<gene>
    <name evidence="7" type="ORF">OEZ49_21095</name>
</gene>
<evidence type="ECO:0000256" key="3">
    <source>
        <dbReference type="ARBA" id="ARBA00022793"/>
    </source>
</evidence>
<dbReference type="SUPFAM" id="SSF53383">
    <property type="entry name" value="PLP-dependent transferases"/>
    <property type="match status" value="1"/>
</dbReference>
<comment type="cofactor">
    <cofactor evidence="1 6">
        <name>pyridoxal 5'-phosphate</name>
        <dbReference type="ChEBI" id="CHEBI:597326"/>
    </cofactor>
</comment>
<protein>
    <submittedName>
        <fullName evidence="7">Aminotransferase class V-fold PLP-dependent enzyme</fullName>
    </submittedName>
</protein>
<dbReference type="InterPro" id="IPR002129">
    <property type="entry name" value="PyrdxlP-dep_de-COase"/>
</dbReference>
<evidence type="ECO:0000256" key="1">
    <source>
        <dbReference type="ARBA" id="ARBA00001933"/>
    </source>
</evidence>
<dbReference type="Gene3D" id="3.90.1150.170">
    <property type="match status" value="1"/>
</dbReference>
<keyword evidence="8" id="KW-1185">Reference proteome</keyword>
<reference evidence="7 8" key="1">
    <citation type="submission" date="2022-10" db="EMBL/GenBank/DDBJ databases">
        <title>Ruegeria sp. nov., isolated from ocean surface water.</title>
        <authorList>
            <person name="He W."/>
            <person name="Wang L."/>
            <person name="Zhang D.-F."/>
        </authorList>
    </citation>
    <scope>NUCLEOTIDE SEQUENCE [LARGE SCALE GENOMIC DNA]</scope>
    <source>
        <strain evidence="7 8">WL0004</strain>
    </source>
</reference>
<comment type="similarity">
    <text evidence="2 6">Belongs to the group II decarboxylase family.</text>
</comment>
<dbReference type="Gene3D" id="3.90.1150.10">
    <property type="entry name" value="Aspartate Aminotransferase, domain 1"/>
    <property type="match status" value="1"/>
</dbReference>
<comment type="caution">
    <text evidence="7">The sequence shown here is derived from an EMBL/GenBank/DDBJ whole genome shotgun (WGS) entry which is preliminary data.</text>
</comment>
<proteinExistence type="inferred from homology"/>
<dbReference type="InterPro" id="IPR021115">
    <property type="entry name" value="Pyridoxal-P_BS"/>
</dbReference>
<name>A0ABT2WWI6_9RHOB</name>
<dbReference type="PRINTS" id="PR00800">
    <property type="entry name" value="YHDCRBOXLASE"/>
</dbReference>
<dbReference type="Proteomes" id="UP001321014">
    <property type="component" value="Unassembled WGS sequence"/>
</dbReference>